<dbReference type="Proteomes" id="UP001213691">
    <property type="component" value="Unassembled WGS sequence"/>
</dbReference>
<dbReference type="PANTHER" id="PTHR33505">
    <property type="entry name" value="ZGC:162634"/>
    <property type="match status" value="1"/>
</dbReference>
<name>A0ABT5TGX2_9GAMM</name>
<comment type="similarity">
    <text evidence="1">Belongs to the UPF0434 family.</text>
</comment>
<keyword evidence="3" id="KW-1185">Reference proteome</keyword>
<reference evidence="2 3" key="1">
    <citation type="submission" date="2023-02" db="EMBL/GenBank/DDBJ databases">
        <title>Genome sequence of Shewanella metallivivens ER-Te-42B-Light, sp. nov., enriched from sulfide tube worms (Riftia pachyptila) isolated from Explorer Ridge in the Pacific Ocean.</title>
        <authorList>
            <person name="Maltman C."/>
            <person name="Kuzyk S.B."/>
            <person name="Kyndt J.A."/>
            <person name="Yurkov V."/>
        </authorList>
    </citation>
    <scope>NUCLEOTIDE SEQUENCE [LARGE SCALE GENOMIC DNA]</scope>
    <source>
        <strain evidence="2 3">ER-Te-42B-Light</strain>
    </source>
</reference>
<dbReference type="EMBL" id="JAQQPZ010000001">
    <property type="protein sequence ID" value="MDD8057862.1"/>
    <property type="molecule type" value="Genomic_DNA"/>
</dbReference>
<dbReference type="Pfam" id="PF03966">
    <property type="entry name" value="Trm112p"/>
    <property type="match status" value="1"/>
</dbReference>
<dbReference type="SUPFAM" id="SSF158997">
    <property type="entry name" value="Trm112p-like"/>
    <property type="match status" value="1"/>
</dbReference>
<dbReference type="HAMAP" id="MF_01187">
    <property type="entry name" value="UPF0434"/>
    <property type="match status" value="1"/>
</dbReference>
<proteinExistence type="inferred from homology"/>
<dbReference type="PANTHER" id="PTHR33505:SF4">
    <property type="entry name" value="PROTEIN PREY, MITOCHONDRIAL"/>
    <property type="match status" value="1"/>
</dbReference>
<evidence type="ECO:0000256" key="1">
    <source>
        <dbReference type="HAMAP-Rule" id="MF_01187"/>
    </source>
</evidence>
<dbReference type="Gene3D" id="2.20.25.10">
    <property type="match status" value="1"/>
</dbReference>
<evidence type="ECO:0000313" key="2">
    <source>
        <dbReference type="EMBL" id="MDD8057862.1"/>
    </source>
</evidence>
<evidence type="ECO:0000313" key="3">
    <source>
        <dbReference type="Proteomes" id="UP001213691"/>
    </source>
</evidence>
<dbReference type="InterPro" id="IPR005651">
    <property type="entry name" value="Trm112-like"/>
</dbReference>
<sequence length="58" mass="6568">MAFDKKLLEIVACPVCKGKLEYDKEAQQLICKFDKLAYPITDGIPVLLENRATPWVAE</sequence>
<comment type="caution">
    <text evidence="2">The sequence shown here is derived from an EMBL/GenBank/DDBJ whole genome shotgun (WGS) entry which is preliminary data.</text>
</comment>
<gene>
    <name evidence="2" type="ORF">PQR79_01755</name>
</gene>
<dbReference type="RefSeq" id="WP_238103435.1">
    <property type="nucleotide sequence ID" value="NZ_JAQQPZ010000001.1"/>
</dbReference>
<accession>A0ABT5TGX2</accession>
<protein>
    <recommendedName>
        <fullName evidence="1">UPF0434 protein PQR79_01755</fullName>
    </recommendedName>
</protein>
<organism evidence="2 3">
    <name type="scientific">Shewanella metallivivens</name>
    <dbReference type="NCBI Taxonomy" id="2872342"/>
    <lineage>
        <taxon>Bacteria</taxon>
        <taxon>Pseudomonadati</taxon>
        <taxon>Pseudomonadota</taxon>
        <taxon>Gammaproteobacteria</taxon>
        <taxon>Alteromonadales</taxon>
        <taxon>Shewanellaceae</taxon>
        <taxon>Shewanella</taxon>
    </lineage>
</organism>